<dbReference type="CDD" id="cd05403">
    <property type="entry name" value="NT_KNTase_like"/>
    <property type="match status" value="1"/>
</dbReference>
<dbReference type="InterPro" id="IPR001845">
    <property type="entry name" value="HTH_ArsR_DNA-bd_dom"/>
</dbReference>
<dbReference type="RefSeq" id="WP_006592956.1">
    <property type="nucleotide sequence ID" value="NZ_BAHD01000038.1"/>
</dbReference>
<dbReference type="InterPro" id="IPR036390">
    <property type="entry name" value="WH_DNA-bd_sf"/>
</dbReference>
<feature type="domain" description="HTH arsR-type" evidence="1">
    <location>
        <begin position="1"/>
        <end position="91"/>
    </location>
</feature>
<dbReference type="InterPro" id="IPR011991">
    <property type="entry name" value="ArsR-like_HTH"/>
</dbReference>
<dbReference type="SUPFAM" id="SSF46785">
    <property type="entry name" value="Winged helix' DNA-binding domain"/>
    <property type="match status" value="1"/>
</dbReference>
<dbReference type="InterPro" id="IPR043519">
    <property type="entry name" value="NT_sf"/>
</dbReference>
<dbReference type="PROSITE" id="PS50987">
    <property type="entry name" value="HTH_ARSR_2"/>
    <property type="match status" value="1"/>
</dbReference>
<evidence type="ECO:0000259" key="1">
    <source>
        <dbReference type="PROSITE" id="PS50987"/>
    </source>
</evidence>
<dbReference type="OrthoDB" id="3826063at2"/>
<evidence type="ECO:0000313" key="3">
    <source>
        <dbReference type="Proteomes" id="UP000008366"/>
    </source>
</evidence>
<dbReference type="Gene3D" id="1.10.10.10">
    <property type="entry name" value="Winged helix-like DNA-binding domain superfamily/Winged helix DNA-binding domain"/>
    <property type="match status" value="1"/>
</dbReference>
<protein>
    <recommendedName>
        <fullName evidence="1">HTH arsR-type domain-containing protein</fullName>
    </recommendedName>
</protein>
<dbReference type="SUPFAM" id="SSF81301">
    <property type="entry name" value="Nucleotidyltransferase"/>
    <property type="match status" value="1"/>
</dbReference>
<dbReference type="eggNOG" id="COG1708">
    <property type="taxonomic scope" value="Bacteria"/>
</dbReference>
<organism evidence="2 3">
    <name type="scientific">Kineosphaera limosa NBRC 100340</name>
    <dbReference type="NCBI Taxonomy" id="1184609"/>
    <lineage>
        <taxon>Bacteria</taxon>
        <taxon>Bacillati</taxon>
        <taxon>Actinomycetota</taxon>
        <taxon>Actinomycetes</taxon>
        <taxon>Micrococcales</taxon>
        <taxon>Dermatophilaceae</taxon>
        <taxon>Kineosphaera</taxon>
    </lineage>
</organism>
<name>K6XC95_9MICO</name>
<dbReference type="STRING" id="1184609.KILIM_038_00130"/>
<dbReference type="EMBL" id="BAHD01000038">
    <property type="protein sequence ID" value="GAB96424.1"/>
    <property type="molecule type" value="Genomic_DNA"/>
</dbReference>
<dbReference type="Proteomes" id="UP000008366">
    <property type="component" value="Unassembled WGS sequence"/>
</dbReference>
<gene>
    <name evidence="2" type="ORF">KILIM_038_00130</name>
</gene>
<dbReference type="GO" id="GO:0016779">
    <property type="term" value="F:nucleotidyltransferase activity"/>
    <property type="evidence" value="ECO:0007669"/>
    <property type="project" value="InterPro"/>
</dbReference>
<keyword evidence="3" id="KW-1185">Reference proteome</keyword>
<proteinExistence type="predicted"/>
<sequence length="200" mass="21733">MDVRAPLTSLSPTLDMRILTAMVAAEASFTSGDLARVTGASRSGVSLALERLARAGVVDVQTYGRTNAYTLNRDHLLTEALLLAADAGTTLNRRTAELIDSWRIQPTYAALFGSTARRDGDDQSDIDVLIVRPDGADPDDLTWSRQLAELQEGVRRWTGNACELLVLSQAQWSDAQASDARIATEIHRDGIPLFPRRAVA</sequence>
<evidence type="ECO:0000313" key="2">
    <source>
        <dbReference type="EMBL" id="GAB96424.1"/>
    </source>
</evidence>
<dbReference type="CDD" id="cd00090">
    <property type="entry name" value="HTH_ARSR"/>
    <property type="match status" value="1"/>
</dbReference>
<dbReference type="InterPro" id="IPR002934">
    <property type="entry name" value="Polymerase_NTP_transf_dom"/>
</dbReference>
<dbReference type="GO" id="GO:0003700">
    <property type="term" value="F:DNA-binding transcription factor activity"/>
    <property type="evidence" value="ECO:0007669"/>
    <property type="project" value="InterPro"/>
</dbReference>
<dbReference type="InterPro" id="IPR036388">
    <property type="entry name" value="WH-like_DNA-bd_sf"/>
</dbReference>
<accession>K6XC95</accession>
<reference evidence="2 3" key="1">
    <citation type="submission" date="2012-08" db="EMBL/GenBank/DDBJ databases">
        <title>Whole genome shotgun sequence of Kineosphaera limosa NBRC 100340.</title>
        <authorList>
            <person name="Yoshida I."/>
            <person name="Isaki S."/>
            <person name="Hosoyama A."/>
            <person name="Tsuchikane K."/>
            <person name="Katsumata H."/>
            <person name="Ando Y."/>
            <person name="Ohji S."/>
            <person name="Hamada M."/>
            <person name="Tamura T."/>
            <person name="Yamazoe A."/>
            <person name="Yamazaki S."/>
            <person name="Fujita N."/>
        </authorList>
    </citation>
    <scope>NUCLEOTIDE SEQUENCE [LARGE SCALE GENOMIC DNA]</scope>
    <source>
        <strain evidence="2 3">NBRC 100340</strain>
    </source>
</reference>
<dbReference type="AlphaFoldDB" id="K6XC95"/>
<dbReference type="Gene3D" id="3.30.460.10">
    <property type="entry name" value="Beta Polymerase, domain 2"/>
    <property type="match status" value="1"/>
</dbReference>
<dbReference type="Pfam" id="PF01909">
    <property type="entry name" value="NTP_transf_2"/>
    <property type="match status" value="1"/>
</dbReference>
<comment type="caution">
    <text evidence="2">The sequence shown here is derived from an EMBL/GenBank/DDBJ whole genome shotgun (WGS) entry which is preliminary data.</text>
</comment>